<feature type="transmembrane region" description="Helical" evidence="1">
    <location>
        <begin position="328"/>
        <end position="346"/>
    </location>
</feature>
<feature type="transmembrane region" description="Helical" evidence="1">
    <location>
        <begin position="358"/>
        <end position="383"/>
    </location>
</feature>
<keyword evidence="1" id="KW-0812">Transmembrane</keyword>
<proteinExistence type="predicted"/>
<evidence type="ECO:0000313" key="2">
    <source>
        <dbReference type="EMBL" id="SHO45195.1"/>
    </source>
</evidence>
<protein>
    <submittedName>
        <fullName evidence="2">Uncharacterized membrane protein</fullName>
    </submittedName>
</protein>
<gene>
    <name evidence="2" type="ORF">SAMN02745217_00864</name>
</gene>
<dbReference type="InterPro" id="IPR012507">
    <property type="entry name" value="YibE_F"/>
</dbReference>
<feature type="transmembrane region" description="Helical" evidence="1">
    <location>
        <begin position="267"/>
        <end position="288"/>
    </location>
</feature>
<dbReference type="STRING" id="1121345.SAMN02745217_00864"/>
<dbReference type="OrthoDB" id="5753718at2"/>
<accession>A0A1M7Y0Y6</accession>
<name>A0A1M7Y0Y6_9FIRM</name>
<reference evidence="2 3" key="1">
    <citation type="submission" date="2016-12" db="EMBL/GenBank/DDBJ databases">
        <authorList>
            <person name="Song W.-J."/>
            <person name="Kurnit D.M."/>
        </authorList>
    </citation>
    <scope>NUCLEOTIDE SEQUENCE [LARGE SCALE GENOMIC DNA]</scope>
    <source>
        <strain evidence="2 3">DSM 12503</strain>
    </source>
</reference>
<keyword evidence="1" id="KW-0472">Membrane</keyword>
<keyword evidence="3" id="KW-1185">Reference proteome</keyword>
<evidence type="ECO:0000256" key="1">
    <source>
        <dbReference type="SAM" id="Phobius"/>
    </source>
</evidence>
<sequence>MEKVKKTNQADKTKRENHNNFIKLSRVIALVVAAGILLAASFLIPSKKLQNGEQNIKYYPAKVVEVLQDNTQKDTTTEGVRRGSQVITIEITKGPYKDQTQTIENYLSTLFNVYVKEGSKIIVRATVYEDGTNFSVYNYDRSYFIYGFVGLFALSLCLIGGRKGLMSFISLGLTLIMVIKILLPLLLLGYPAVTVTIGLIIFATIIGFILLDGVNVKTISATIGTITGVGLAGLLTLFAGIVGHITGFQMEEAENLVLIASQEGLKVKNLLICGILIASLGAVMDIAMSIASSIHELKEANPRQSTKELFRSGMNIGKDAMGTMTNTLILAFTGSSLNLLLMMYSYGIPYSQLINTDIIAIEIIRGIAGSIGIILTVPIVAWLSSVLENKKAF</sequence>
<dbReference type="PANTHER" id="PTHR41771:SF1">
    <property type="entry name" value="MEMBRANE PROTEIN"/>
    <property type="match status" value="1"/>
</dbReference>
<dbReference type="PANTHER" id="PTHR41771">
    <property type="entry name" value="MEMBRANE PROTEIN-RELATED"/>
    <property type="match status" value="1"/>
</dbReference>
<feature type="transmembrane region" description="Helical" evidence="1">
    <location>
        <begin position="168"/>
        <end position="187"/>
    </location>
</feature>
<dbReference type="RefSeq" id="WP_073587928.1">
    <property type="nucleotide sequence ID" value="NZ_FRFD01000003.1"/>
</dbReference>
<feature type="transmembrane region" description="Helical" evidence="1">
    <location>
        <begin position="143"/>
        <end position="161"/>
    </location>
</feature>
<organism evidence="2 3">
    <name type="scientific">Anaerocolumna xylanovorans DSM 12503</name>
    <dbReference type="NCBI Taxonomy" id="1121345"/>
    <lineage>
        <taxon>Bacteria</taxon>
        <taxon>Bacillati</taxon>
        <taxon>Bacillota</taxon>
        <taxon>Clostridia</taxon>
        <taxon>Lachnospirales</taxon>
        <taxon>Lachnospiraceae</taxon>
        <taxon>Anaerocolumna</taxon>
    </lineage>
</organism>
<keyword evidence="1" id="KW-1133">Transmembrane helix</keyword>
<feature type="transmembrane region" description="Helical" evidence="1">
    <location>
        <begin position="223"/>
        <end position="247"/>
    </location>
</feature>
<evidence type="ECO:0000313" key="3">
    <source>
        <dbReference type="Proteomes" id="UP000184612"/>
    </source>
</evidence>
<dbReference type="AlphaFoldDB" id="A0A1M7Y0Y6"/>
<dbReference type="Proteomes" id="UP000184612">
    <property type="component" value="Unassembled WGS sequence"/>
</dbReference>
<feature type="transmembrane region" description="Helical" evidence="1">
    <location>
        <begin position="193"/>
        <end position="211"/>
    </location>
</feature>
<feature type="transmembrane region" description="Helical" evidence="1">
    <location>
        <begin position="21"/>
        <end position="44"/>
    </location>
</feature>
<dbReference type="EMBL" id="FRFD01000003">
    <property type="protein sequence ID" value="SHO45195.1"/>
    <property type="molecule type" value="Genomic_DNA"/>
</dbReference>
<dbReference type="Pfam" id="PF07907">
    <property type="entry name" value="YibE_F"/>
    <property type="match status" value="1"/>
</dbReference>